<evidence type="ECO:0000256" key="5">
    <source>
        <dbReference type="SAM" id="Phobius"/>
    </source>
</evidence>
<organism evidence="6">
    <name type="scientific">Phascolarctobacterium succinatutens CAG:287</name>
    <dbReference type="NCBI Taxonomy" id="1263101"/>
    <lineage>
        <taxon>Bacteria</taxon>
        <taxon>Bacillati</taxon>
        <taxon>Bacillota</taxon>
        <taxon>Negativicutes</taxon>
        <taxon>Acidaminococcales</taxon>
        <taxon>Acidaminococcaceae</taxon>
        <taxon>Phascolarctobacterium</taxon>
    </lineage>
</organism>
<dbReference type="Proteomes" id="UP000014937">
    <property type="component" value="Unassembled WGS sequence"/>
</dbReference>
<dbReference type="InterPro" id="IPR007792">
    <property type="entry name" value="T4SS_VirB3/TrbD/AvhB"/>
</dbReference>
<dbReference type="RefSeq" id="WP_021720476.1">
    <property type="nucleotide sequence ID" value="NZ_FR892803.1"/>
</dbReference>
<keyword evidence="3 5" id="KW-1133">Transmembrane helix</keyword>
<proteinExistence type="predicted"/>
<evidence type="ECO:0000313" key="6">
    <source>
        <dbReference type="EMBL" id="CDD09364.1"/>
    </source>
</evidence>
<dbReference type="AlphaFoldDB" id="R6WR03"/>
<dbReference type="EMBL" id="CBGL010000003">
    <property type="protein sequence ID" value="CDD09364.1"/>
    <property type="molecule type" value="Genomic_DNA"/>
</dbReference>
<keyword evidence="4 5" id="KW-0472">Membrane</keyword>
<evidence type="ECO:0000256" key="4">
    <source>
        <dbReference type="ARBA" id="ARBA00023136"/>
    </source>
</evidence>
<name>R6WR03_9FIRM</name>
<accession>R6WR03</accession>
<evidence type="ECO:0000256" key="1">
    <source>
        <dbReference type="ARBA" id="ARBA00004370"/>
    </source>
</evidence>
<sequence>MDRGKPDGYYIPFHQSLINPILMLGVDRNFCIGFWSIAVAIGVMMQMYWFLPVAFVVHMFMREATKTDDIFFKVVINHIQSKKVFW</sequence>
<feature type="transmembrane region" description="Helical" evidence="5">
    <location>
        <begin position="32"/>
        <end position="57"/>
    </location>
</feature>
<dbReference type="HOGENOM" id="CLU_189159_0_0_9"/>
<reference evidence="6" key="1">
    <citation type="submission" date="2012-11" db="EMBL/GenBank/DDBJ databases">
        <title>Dependencies among metagenomic species, viruses, plasmids and units of genetic variation.</title>
        <authorList>
            <person name="Nielsen H.B."/>
            <person name="Almeida M."/>
            <person name="Juncker A.S."/>
            <person name="Rasmussen S."/>
            <person name="Li J."/>
            <person name="Sunagawa S."/>
            <person name="Plichta D."/>
            <person name="Gautier L."/>
            <person name="Le Chatelier E."/>
            <person name="Peletier E."/>
            <person name="Bonde I."/>
            <person name="Nielsen T."/>
            <person name="Manichanh C."/>
            <person name="Arumugam M."/>
            <person name="Batto J."/>
            <person name="Santos M.B.Q.D."/>
            <person name="Blom N."/>
            <person name="Borruel N."/>
            <person name="Burgdorf K.S."/>
            <person name="Boumezbeur F."/>
            <person name="Casellas F."/>
            <person name="Dore J."/>
            <person name="Guarner F."/>
            <person name="Hansen T."/>
            <person name="Hildebrand F."/>
            <person name="Kaas R.S."/>
            <person name="Kennedy S."/>
            <person name="Kristiansen K."/>
            <person name="Kultima J.R."/>
            <person name="Leonard P."/>
            <person name="Levenez F."/>
            <person name="Lund O."/>
            <person name="Moumen B."/>
            <person name="Le Paslier D."/>
            <person name="Pons N."/>
            <person name="Pedersen O."/>
            <person name="Prifti E."/>
            <person name="Qin J."/>
            <person name="Raes J."/>
            <person name="Tap J."/>
            <person name="Tims S."/>
            <person name="Ussery D.W."/>
            <person name="Yamada T."/>
            <person name="MetaHit consortium"/>
            <person name="Renault P."/>
            <person name="Sicheritz-Ponten T."/>
            <person name="Bork P."/>
            <person name="Wang J."/>
            <person name="Brunak S."/>
            <person name="Ehrlich S.D."/>
        </authorList>
    </citation>
    <scope>NUCLEOTIDE SEQUENCE [LARGE SCALE GENOMIC DNA]</scope>
</reference>
<dbReference type="Pfam" id="PF05101">
    <property type="entry name" value="VirB3"/>
    <property type="match status" value="1"/>
</dbReference>
<keyword evidence="2 5" id="KW-0812">Transmembrane</keyword>
<comment type="subcellular location">
    <subcellularLocation>
        <location evidence="1">Membrane</location>
    </subcellularLocation>
</comment>
<dbReference type="GO" id="GO:0016020">
    <property type="term" value="C:membrane"/>
    <property type="evidence" value="ECO:0007669"/>
    <property type="project" value="UniProtKB-SubCell"/>
</dbReference>
<protein>
    <submittedName>
        <fullName evidence="6">Type IV secretory pathway VirB3 family protein</fullName>
    </submittedName>
</protein>
<gene>
    <name evidence="6" type="ORF">BN587_01426</name>
</gene>
<comment type="caution">
    <text evidence="6">The sequence shown here is derived from an EMBL/GenBank/DDBJ whole genome shotgun (WGS) entry which is preliminary data.</text>
</comment>
<evidence type="ECO:0000256" key="2">
    <source>
        <dbReference type="ARBA" id="ARBA00022692"/>
    </source>
</evidence>
<evidence type="ECO:0000256" key="3">
    <source>
        <dbReference type="ARBA" id="ARBA00022989"/>
    </source>
</evidence>